<gene>
    <name evidence="1" type="ORF">PLAN_40378</name>
</gene>
<reference evidence="1" key="1">
    <citation type="submission" date="2020-05" db="EMBL/GenBank/DDBJ databases">
        <authorList>
            <consortium name="Genoscope - CEA"/>
            <person name="William W."/>
        </authorList>
    </citation>
    <scope>NUCLEOTIDE SEQUENCE [LARGE SCALE GENOMIC DNA]</scope>
    <source>
        <strain evidence="1">PCC 7821</strain>
    </source>
</reference>
<name>A0A6J7ZMA7_PLARU</name>
<keyword evidence="2" id="KW-1185">Reference proteome</keyword>
<organism evidence="1 2">
    <name type="scientific">Planktothrix rubescens CCAP 1459/22</name>
    <dbReference type="NCBI Taxonomy" id="329571"/>
    <lineage>
        <taxon>Bacteria</taxon>
        <taxon>Bacillati</taxon>
        <taxon>Cyanobacteriota</taxon>
        <taxon>Cyanophyceae</taxon>
        <taxon>Oscillatoriophycideae</taxon>
        <taxon>Oscillatoriales</taxon>
        <taxon>Microcoleaceae</taxon>
        <taxon>Planktothrix</taxon>
    </lineage>
</organism>
<evidence type="ECO:0000313" key="1">
    <source>
        <dbReference type="EMBL" id="CAC5343963.1"/>
    </source>
</evidence>
<dbReference type="Proteomes" id="UP000196521">
    <property type="component" value="Chromosome"/>
</dbReference>
<protein>
    <recommendedName>
        <fullName evidence="3">Lipoprotein</fullName>
    </recommendedName>
</protein>
<comment type="caution">
    <text evidence="1">The sequence shown here is derived from an EMBL/GenBank/DDBJ whole genome shotgun (WGS) entry which is preliminary data.</text>
</comment>
<dbReference type="RefSeq" id="WP_144018182.1">
    <property type="nucleotide sequence ID" value="NZ_LR812490.1"/>
</dbReference>
<dbReference type="EMBL" id="CZCZ02000014">
    <property type="protein sequence ID" value="CAC5343963.1"/>
    <property type="molecule type" value="Genomic_DNA"/>
</dbReference>
<evidence type="ECO:0000313" key="2">
    <source>
        <dbReference type="Proteomes" id="UP000196521"/>
    </source>
</evidence>
<dbReference type="EMBL" id="LR812490">
    <property type="protein sequence ID" value="CAC5343963.1"/>
    <property type="molecule type" value="Genomic_DNA"/>
</dbReference>
<accession>A0A6J7ZMA7</accession>
<dbReference type="AlphaFoldDB" id="A0A6J7ZMA7"/>
<sequence>MIKYIRYSLLPVLVIIPLLLSCSPLTGVFYEVSVYIGDQLINTAAGQTIEIVLDKITKYFQDHVIIDSDNGNKGTWSGNIDFKSDGASCRQIYTLKMPRMYRESIDSPWGLAPDFRKKVDDHFDPYCS</sequence>
<evidence type="ECO:0008006" key="3">
    <source>
        <dbReference type="Google" id="ProtNLM"/>
    </source>
</evidence>
<dbReference type="PROSITE" id="PS51257">
    <property type="entry name" value="PROKAR_LIPOPROTEIN"/>
    <property type="match status" value="1"/>
</dbReference>
<proteinExistence type="predicted"/>